<dbReference type="AlphaFoldDB" id="A0A8A1UDS3"/>
<dbReference type="Proteomes" id="UP000011074">
    <property type="component" value="Chromosome"/>
</dbReference>
<name>A0A8A1UDS3_STRR1</name>
<evidence type="ECO:0000313" key="1">
    <source>
        <dbReference type="EMBL" id="QST78836.1"/>
    </source>
</evidence>
<dbReference type="GO" id="GO:0003824">
    <property type="term" value="F:catalytic activity"/>
    <property type="evidence" value="ECO:0007669"/>
    <property type="project" value="InterPro"/>
</dbReference>
<sequence>MPPASRWEPPVSTSPSDRVLALVARAAVLADVRREVEANHDDNRWWPTAVTDFRVRMLAAGWSSRVSYRMIDTYARVIRDAAALGFDALADSTDAEVASLVAPLGLPRARIAYLRSLSEVTQGWAKDGIDPATGPLDADAMIRSFAEQVHGASYKVAQCALLYARGYHCGIIPVDSGMVSKLAPALGLALPPGPAAHEQMRHHLEAAVRSRPSAYRALAARHALTLPADAAPTWWTHLVLIYFKRLYLNRPSPRLCPQRPLCPSVLDCTHLRP</sequence>
<gene>
    <name evidence="1" type="ORF">SRIM_000355</name>
</gene>
<organism evidence="1 2">
    <name type="scientific">Streptomyces rimosus subsp. rimosus (strain ATCC 10970 / DSM 40260 / JCM 4667 / NRRL 2234)</name>
    <dbReference type="NCBI Taxonomy" id="1265868"/>
    <lineage>
        <taxon>Bacteria</taxon>
        <taxon>Bacillati</taxon>
        <taxon>Actinomycetota</taxon>
        <taxon>Actinomycetes</taxon>
        <taxon>Kitasatosporales</taxon>
        <taxon>Streptomycetaceae</taxon>
        <taxon>Streptomyces</taxon>
    </lineage>
</organism>
<accession>A0A8A1UDS3</accession>
<dbReference type="GO" id="GO:0006281">
    <property type="term" value="P:DNA repair"/>
    <property type="evidence" value="ECO:0007669"/>
    <property type="project" value="InterPro"/>
</dbReference>
<reference evidence="1" key="2">
    <citation type="submission" date="2020-01" db="EMBL/GenBank/DDBJ databases">
        <authorList>
            <person name="Algora L."/>
            <person name="Schniete J.K."/>
            <person name="MacFadyen A."/>
            <person name="Hoskisson P.A."/>
            <person name="Hunter I.S."/>
            <person name="Herron P.R."/>
        </authorList>
    </citation>
    <scope>NUCLEOTIDE SEQUENCE</scope>
    <source>
        <strain evidence="1">ATCC 10970</strain>
    </source>
</reference>
<evidence type="ECO:0000313" key="2">
    <source>
        <dbReference type="Proteomes" id="UP000011074"/>
    </source>
</evidence>
<reference evidence="1" key="1">
    <citation type="submission" date="2012-12" db="EMBL/GenBank/DDBJ databases">
        <authorList>
            <person name="Pethick F.E."/>
            <person name="MacFadyen A.C."/>
            <person name="Tang Z."/>
            <person name="Sangal V."/>
            <person name="Tze-Tze L."/>
            <person name="Chu J."/>
            <person name="Guo M."/>
            <person name="Kirby R."/>
            <person name="Hoskisson P.A."/>
            <person name="Herron P.R."/>
            <person name="Hunter I.S."/>
        </authorList>
    </citation>
    <scope>NUCLEOTIDE SEQUENCE</scope>
    <source>
        <strain evidence="1">ATCC 10970</strain>
    </source>
</reference>
<protein>
    <submittedName>
        <fullName evidence="1">Uncharacterized protein</fullName>
    </submittedName>
</protein>
<dbReference type="EMBL" id="CP048261">
    <property type="protein sequence ID" value="QST78836.1"/>
    <property type="molecule type" value="Genomic_DNA"/>
</dbReference>
<dbReference type="SUPFAM" id="SSF48150">
    <property type="entry name" value="DNA-glycosylase"/>
    <property type="match status" value="1"/>
</dbReference>
<reference evidence="1" key="3">
    <citation type="journal article" date="2021" name="bioRxiv">
        <title>Bilateral symmetry of linear streptomycete chromosomes.</title>
        <authorList>
            <person name="Algora-Gallardo L."/>
            <person name="Schniete J.K."/>
            <person name="Mark D.R."/>
            <person name="Hunter I.S."/>
            <person name="Herron P.R."/>
        </authorList>
    </citation>
    <scope>NUCLEOTIDE SEQUENCE</scope>
    <source>
        <strain evidence="1">ATCC 10970</strain>
    </source>
</reference>
<dbReference type="InterPro" id="IPR011257">
    <property type="entry name" value="DNA_glycosylase"/>
</dbReference>
<proteinExistence type="predicted"/>